<keyword evidence="17" id="KW-1185">Reference proteome</keyword>
<keyword evidence="10 12" id="KW-0472">Membrane</keyword>
<comment type="caution">
    <text evidence="16">The sequence shown here is derived from an EMBL/GenBank/DDBJ whole genome shotgun (WGS) entry which is preliminary data.</text>
</comment>
<evidence type="ECO:0000256" key="9">
    <source>
        <dbReference type="ARBA" id="ARBA00023077"/>
    </source>
</evidence>
<reference evidence="16 17" key="1">
    <citation type="submission" date="2014-09" db="EMBL/GenBank/DDBJ databases">
        <title>Sporocytophaga myxococcoides PG-01 genome sequencing.</title>
        <authorList>
            <person name="Liu L."/>
            <person name="Gao P.J."/>
            <person name="Chen G.J."/>
            <person name="Wang L.S."/>
        </authorList>
    </citation>
    <scope>NUCLEOTIDE SEQUENCE [LARGE SCALE GENOMIC DNA]</scope>
    <source>
        <strain evidence="16 17">PG-01</strain>
    </source>
</reference>
<name>A0A098LI54_9BACT</name>
<dbReference type="InterPro" id="IPR012910">
    <property type="entry name" value="Plug_dom"/>
</dbReference>
<dbReference type="GO" id="GO:0015344">
    <property type="term" value="F:siderophore uptake transmembrane transporter activity"/>
    <property type="evidence" value="ECO:0007669"/>
    <property type="project" value="TreeGrafter"/>
</dbReference>
<comment type="subcellular location">
    <subcellularLocation>
        <location evidence="1 12">Cell outer membrane</location>
        <topology evidence="1 12">Multi-pass membrane protein</topology>
    </subcellularLocation>
</comment>
<evidence type="ECO:0000256" key="4">
    <source>
        <dbReference type="ARBA" id="ARBA00022496"/>
    </source>
</evidence>
<proteinExistence type="inferred from homology"/>
<dbReference type="eggNOG" id="COG4773">
    <property type="taxonomic scope" value="Bacteria"/>
</dbReference>
<keyword evidence="5 12" id="KW-0812">Transmembrane</keyword>
<dbReference type="InterPro" id="IPR036942">
    <property type="entry name" value="Beta-barrel_TonB_sf"/>
</dbReference>
<feature type="domain" description="TonB-dependent receptor-like beta-barrel" evidence="14">
    <location>
        <begin position="248"/>
        <end position="723"/>
    </location>
</feature>
<keyword evidence="4" id="KW-0410">Iron transport</keyword>
<gene>
    <name evidence="16" type="ORF">MYP_3361</name>
</gene>
<evidence type="ECO:0000256" key="11">
    <source>
        <dbReference type="ARBA" id="ARBA00023237"/>
    </source>
</evidence>
<evidence type="ECO:0000259" key="15">
    <source>
        <dbReference type="Pfam" id="PF07715"/>
    </source>
</evidence>
<keyword evidence="9 13" id="KW-0798">TonB box</keyword>
<evidence type="ECO:0000313" key="17">
    <source>
        <dbReference type="Proteomes" id="UP000030185"/>
    </source>
</evidence>
<evidence type="ECO:0000256" key="10">
    <source>
        <dbReference type="ARBA" id="ARBA00023136"/>
    </source>
</evidence>
<evidence type="ECO:0000256" key="8">
    <source>
        <dbReference type="ARBA" id="ARBA00023065"/>
    </source>
</evidence>
<keyword evidence="11 12" id="KW-0998">Cell outer membrane</keyword>
<keyword evidence="8" id="KW-0406">Ion transport</keyword>
<sequence>MFDSQTKESLPGALIIADSVNVTTTDGSGTFILKLSDRPDSLLIRSLGYEDKYVKPQQNKKITVALKVSATDMQEVIVTANREASLRSEAPIAISKISQEVINDTKPVLLTEIISKVPGVVMQNLNNEQHGMSIRQPMGTSSYFLYMEDGLPLRPMGLFNHNGLIEMNIFAISNVEVVKGPVSSLYGPEAVGGAINFITQKPTAVPTAKIGIQANNYGYRRVQYGAGGMITKRLGIYAGGFYAFQNNGWQAFSDFNKHSFNIRLDYLFTEKTRLYLTTSYNKYHSDMSGSVDSIAFYNRAYTSTSNFTYREVYSLRSKLTLEHSWNKNNQTTISGFFRDNLIGQNPSYGIRWKSGSATATGEINESIFKSFGLLAQHTKQFGFWDTRLTTGIYLDYSPTTYSAHQIDLEAQLRPDHKSVEKYKLLKERPDLKLADYSTDLLNSAGYFQLVTSPVKKVKLTAGLRYDRMSFDYQNNLDQSKGSKLYDQLTGKVGATYVLVKNTGVYLNYSQGFSPPSLASIFRRRPNVATGDPNQFYYDLKPAKFDNAEIGGWAGLLNNVVYIDWAFYTMWGKNELLSIRMPDNSTDYASAGKTFHQGLEGSITFRPCKSLTLRAGGSYSVHRFEEFLISSKSTDEFRDAGGKIMPSAPAWIGNSEITYKPQRYLKGFRTSLEWQRISTWYQNQSNTARYQDKTFLGMEGVSVLNFRVGYEYKGIEGFVNILNLTDELYAHAATRGNNAADRTTYTPAAPRSFVIGIQYNFTGKK</sequence>
<dbReference type="Gene3D" id="2.170.130.10">
    <property type="entry name" value="TonB-dependent receptor, plug domain"/>
    <property type="match status" value="1"/>
</dbReference>
<dbReference type="PANTHER" id="PTHR32552">
    <property type="entry name" value="FERRICHROME IRON RECEPTOR-RELATED"/>
    <property type="match status" value="1"/>
</dbReference>
<evidence type="ECO:0000256" key="6">
    <source>
        <dbReference type="ARBA" id="ARBA00022729"/>
    </source>
</evidence>
<keyword evidence="16" id="KW-0675">Receptor</keyword>
<dbReference type="InterPro" id="IPR000531">
    <property type="entry name" value="Beta-barrel_TonB"/>
</dbReference>
<protein>
    <submittedName>
        <fullName evidence="16">TonB-denpendent receptor</fullName>
    </submittedName>
</protein>
<evidence type="ECO:0000256" key="3">
    <source>
        <dbReference type="ARBA" id="ARBA00022452"/>
    </source>
</evidence>
<dbReference type="PROSITE" id="PS52016">
    <property type="entry name" value="TONB_DEPENDENT_REC_3"/>
    <property type="match status" value="1"/>
</dbReference>
<keyword evidence="6" id="KW-0732">Signal</keyword>
<dbReference type="EMBL" id="BBLT01000006">
    <property type="protein sequence ID" value="GAL86132.1"/>
    <property type="molecule type" value="Genomic_DNA"/>
</dbReference>
<organism evidence="16 17">
    <name type="scientific">Sporocytophaga myxococcoides</name>
    <dbReference type="NCBI Taxonomy" id="153721"/>
    <lineage>
        <taxon>Bacteria</taxon>
        <taxon>Pseudomonadati</taxon>
        <taxon>Bacteroidota</taxon>
        <taxon>Cytophagia</taxon>
        <taxon>Cytophagales</taxon>
        <taxon>Cytophagaceae</taxon>
        <taxon>Sporocytophaga</taxon>
    </lineage>
</organism>
<evidence type="ECO:0000256" key="1">
    <source>
        <dbReference type="ARBA" id="ARBA00004571"/>
    </source>
</evidence>
<keyword evidence="7" id="KW-0408">Iron</keyword>
<comment type="similarity">
    <text evidence="12 13">Belongs to the TonB-dependent receptor family.</text>
</comment>
<keyword evidence="2 12" id="KW-0813">Transport</keyword>
<dbReference type="Pfam" id="PF07715">
    <property type="entry name" value="Plug"/>
    <property type="match status" value="1"/>
</dbReference>
<evidence type="ECO:0000256" key="7">
    <source>
        <dbReference type="ARBA" id="ARBA00023004"/>
    </source>
</evidence>
<evidence type="ECO:0000256" key="5">
    <source>
        <dbReference type="ARBA" id="ARBA00022692"/>
    </source>
</evidence>
<dbReference type="SUPFAM" id="SSF49464">
    <property type="entry name" value="Carboxypeptidase regulatory domain-like"/>
    <property type="match status" value="1"/>
</dbReference>
<dbReference type="Proteomes" id="UP000030185">
    <property type="component" value="Unassembled WGS sequence"/>
</dbReference>
<dbReference type="SUPFAM" id="SSF56935">
    <property type="entry name" value="Porins"/>
    <property type="match status" value="1"/>
</dbReference>
<dbReference type="STRING" id="153721.MYP_3361"/>
<keyword evidence="3 12" id="KW-1134">Transmembrane beta strand</keyword>
<dbReference type="Pfam" id="PF00593">
    <property type="entry name" value="TonB_dep_Rec_b-barrel"/>
    <property type="match status" value="1"/>
</dbReference>
<evidence type="ECO:0000256" key="13">
    <source>
        <dbReference type="RuleBase" id="RU003357"/>
    </source>
</evidence>
<evidence type="ECO:0000259" key="14">
    <source>
        <dbReference type="Pfam" id="PF00593"/>
    </source>
</evidence>
<evidence type="ECO:0000313" key="16">
    <source>
        <dbReference type="EMBL" id="GAL86132.1"/>
    </source>
</evidence>
<accession>A0A098LI54</accession>
<evidence type="ECO:0000256" key="2">
    <source>
        <dbReference type="ARBA" id="ARBA00022448"/>
    </source>
</evidence>
<dbReference type="GO" id="GO:0009279">
    <property type="term" value="C:cell outer membrane"/>
    <property type="evidence" value="ECO:0007669"/>
    <property type="project" value="UniProtKB-SubCell"/>
</dbReference>
<dbReference type="Gene3D" id="2.40.170.20">
    <property type="entry name" value="TonB-dependent receptor, beta-barrel domain"/>
    <property type="match status" value="1"/>
</dbReference>
<feature type="domain" description="TonB-dependent receptor plug" evidence="15">
    <location>
        <begin position="88"/>
        <end position="194"/>
    </location>
</feature>
<dbReference type="Pfam" id="PF13715">
    <property type="entry name" value="CarbopepD_reg_2"/>
    <property type="match status" value="1"/>
</dbReference>
<dbReference type="AlphaFoldDB" id="A0A098LI54"/>
<dbReference type="InterPro" id="IPR008969">
    <property type="entry name" value="CarboxyPept-like_regulatory"/>
</dbReference>
<dbReference type="InterPro" id="IPR039426">
    <property type="entry name" value="TonB-dep_rcpt-like"/>
</dbReference>
<dbReference type="PANTHER" id="PTHR32552:SF68">
    <property type="entry name" value="FERRICHROME OUTER MEMBRANE TRANSPORTER_PHAGE RECEPTOR"/>
    <property type="match status" value="1"/>
</dbReference>
<evidence type="ECO:0000256" key="12">
    <source>
        <dbReference type="PROSITE-ProRule" id="PRU01360"/>
    </source>
</evidence>
<dbReference type="InterPro" id="IPR037066">
    <property type="entry name" value="Plug_dom_sf"/>
</dbReference>